<evidence type="ECO:0000313" key="1">
    <source>
        <dbReference type="EMBL" id="GEC94830.1"/>
    </source>
</evidence>
<dbReference type="Proteomes" id="UP000318422">
    <property type="component" value="Unassembled WGS sequence"/>
</dbReference>
<proteinExistence type="predicted"/>
<protein>
    <submittedName>
        <fullName evidence="1">Uncharacterized protein</fullName>
    </submittedName>
</protein>
<dbReference type="AlphaFoldDB" id="A0A4Y4CWB0"/>
<organism evidence="1 2">
    <name type="scientific">Zoogloea ramigera</name>
    <dbReference type="NCBI Taxonomy" id="350"/>
    <lineage>
        <taxon>Bacteria</taxon>
        <taxon>Pseudomonadati</taxon>
        <taxon>Pseudomonadota</taxon>
        <taxon>Betaproteobacteria</taxon>
        <taxon>Rhodocyclales</taxon>
        <taxon>Zoogloeaceae</taxon>
        <taxon>Zoogloea</taxon>
    </lineage>
</organism>
<dbReference type="OrthoDB" id="9181667at2"/>
<dbReference type="EMBL" id="BJNV01000010">
    <property type="protein sequence ID" value="GEC94830.1"/>
    <property type="molecule type" value="Genomic_DNA"/>
</dbReference>
<evidence type="ECO:0000313" key="2">
    <source>
        <dbReference type="Proteomes" id="UP000318422"/>
    </source>
</evidence>
<comment type="caution">
    <text evidence="1">The sequence shown here is derived from an EMBL/GenBank/DDBJ whole genome shotgun (WGS) entry which is preliminary data.</text>
</comment>
<dbReference type="RefSeq" id="WP_141349751.1">
    <property type="nucleotide sequence ID" value="NZ_BJNV01000010.1"/>
</dbReference>
<keyword evidence="2" id="KW-1185">Reference proteome</keyword>
<accession>A0A4Y4CWB0</accession>
<name>A0A4Y4CWB0_ZOORA</name>
<gene>
    <name evidence="1" type="ORF">ZRA01_09030</name>
</gene>
<reference evidence="1 2" key="1">
    <citation type="submission" date="2019-06" db="EMBL/GenBank/DDBJ databases">
        <title>Whole genome shotgun sequence of Zoogloea ramigera NBRC 15342.</title>
        <authorList>
            <person name="Hosoyama A."/>
            <person name="Uohara A."/>
            <person name="Ohji S."/>
            <person name="Ichikawa N."/>
        </authorList>
    </citation>
    <scope>NUCLEOTIDE SEQUENCE [LARGE SCALE GENOMIC DNA]</scope>
    <source>
        <strain evidence="1 2">NBRC 15342</strain>
    </source>
</reference>
<sequence length="105" mass="11438">MKFTQIPLGTRFEFEGKIFSKTGPMTASAEDGSGQRLIPRYAVLKPVDGAAPVVDAAPTRQVDEARVIAAFDGFYGTCLRLVDDFSKAELEAARRKFLAALQAQK</sequence>